<proteinExistence type="predicted"/>
<feature type="domain" description="Myb-like" evidence="11">
    <location>
        <begin position="357"/>
        <end position="411"/>
    </location>
</feature>
<dbReference type="InterPro" id="IPR001005">
    <property type="entry name" value="SANT/Myb"/>
</dbReference>
<dbReference type="Proteomes" id="UP000735302">
    <property type="component" value="Unassembled WGS sequence"/>
</dbReference>
<feature type="region of interest" description="Disordered" evidence="7">
    <location>
        <begin position="415"/>
        <end position="435"/>
    </location>
</feature>
<name>A0AAV3Z8C1_9GAST</name>
<dbReference type="AlphaFoldDB" id="A0AAV3Z8C1"/>
<dbReference type="SUPFAM" id="SSF46565">
    <property type="entry name" value="Chaperone J-domain"/>
    <property type="match status" value="1"/>
</dbReference>
<feature type="coiled-coil region" evidence="6">
    <location>
        <begin position="218"/>
        <end position="245"/>
    </location>
</feature>
<sequence length="435" mass="50026">MAAFMLLKIILMSTLLVSCIGWDTDDLEIFDLVEEVNANFYEVFGISQSASSSEIRKAYRKLSLVTHPDKNEAEDAAEKFRQIVAIYEVLKDAKKREKYNQVLIDGLPDWRQPVFYYRRARKMGFAELFIVLFIILTVGHYFVAWGFYIERRLVVEEVLSSKKRKRKKKQAGSDPAAEDEEELQKIPIPRILDLWPFQLSIFIFHTVYSLPETIRTWQEERKRRKEEEEEELAEMKLLEEEVQGSDFKSRSAAIRISDNIISQQEPDSANDDGESLLNAGQVRKRHKPTKIPHSVDRTLMISKGAEKSSAKSKTEIAGDSSITAGPNANTNGPQLPPDRFGSTKTNKNVAEAETSDGTRKPREPWTQNQQTIFEWALKQYPKGTEARWEKVAEHIPGKSKEDCIVWFKELALSISQRKKKDQQQQQQQVSSGQPR</sequence>
<gene>
    <name evidence="12" type="ORF">PoB_001716900</name>
</gene>
<keyword evidence="2 9" id="KW-0732">Signal</keyword>
<dbReference type="InterPro" id="IPR036869">
    <property type="entry name" value="J_dom_sf"/>
</dbReference>
<evidence type="ECO:0000256" key="3">
    <source>
        <dbReference type="ARBA" id="ARBA00022989"/>
    </source>
</evidence>
<evidence type="ECO:0000259" key="10">
    <source>
        <dbReference type="PROSITE" id="PS50076"/>
    </source>
</evidence>
<feature type="region of interest" description="Disordered" evidence="7">
    <location>
        <begin position="301"/>
        <end position="367"/>
    </location>
</feature>
<comment type="caution">
    <text evidence="12">The sequence shown here is derived from an EMBL/GenBank/DDBJ whole genome shotgun (WGS) entry which is preliminary data.</text>
</comment>
<dbReference type="SUPFAM" id="SSF46689">
    <property type="entry name" value="Homeodomain-like"/>
    <property type="match status" value="1"/>
</dbReference>
<keyword evidence="13" id="KW-1185">Reference proteome</keyword>
<dbReference type="PANTHER" id="PTHR44653">
    <property type="entry name" value="DNAJ HOMOLOG SUBFAMILY C MEMBER 1"/>
    <property type="match status" value="1"/>
</dbReference>
<dbReference type="InterPro" id="IPR009057">
    <property type="entry name" value="Homeodomain-like_sf"/>
</dbReference>
<dbReference type="SMART" id="SM00271">
    <property type="entry name" value="DnaJ"/>
    <property type="match status" value="1"/>
</dbReference>
<feature type="compositionally biased region" description="Polar residues" evidence="7">
    <location>
        <begin position="320"/>
        <end position="333"/>
    </location>
</feature>
<feature type="compositionally biased region" description="Basic and acidic residues" evidence="7">
    <location>
        <begin position="304"/>
        <end position="316"/>
    </location>
</feature>
<dbReference type="CDD" id="cd06257">
    <property type="entry name" value="DnaJ"/>
    <property type="match status" value="1"/>
</dbReference>
<accession>A0AAV3Z8C1</accession>
<evidence type="ECO:0000256" key="5">
    <source>
        <dbReference type="ARBA" id="ARBA00037847"/>
    </source>
</evidence>
<keyword evidence="4 8" id="KW-0472">Membrane</keyword>
<dbReference type="InterPro" id="IPR018253">
    <property type="entry name" value="DnaJ_domain_CS"/>
</dbReference>
<evidence type="ECO:0000313" key="13">
    <source>
        <dbReference type="Proteomes" id="UP000735302"/>
    </source>
</evidence>
<dbReference type="GO" id="GO:0012505">
    <property type="term" value="C:endomembrane system"/>
    <property type="evidence" value="ECO:0007669"/>
    <property type="project" value="UniProtKB-SubCell"/>
</dbReference>
<feature type="compositionally biased region" description="Low complexity" evidence="7">
    <location>
        <begin position="423"/>
        <end position="435"/>
    </location>
</feature>
<dbReference type="PRINTS" id="PR00625">
    <property type="entry name" value="JDOMAIN"/>
</dbReference>
<dbReference type="InterPro" id="IPR052606">
    <property type="entry name" value="DnaJ_domain_protein"/>
</dbReference>
<organism evidence="12 13">
    <name type="scientific">Plakobranchus ocellatus</name>
    <dbReference type="NCBI Taxonomy" id="259542"/>
    <lineage>
        <taxon>Eukaryota</taxon>
        <taxon>Metazoa</taxon>
        <taxon>Spiralia</taxon>
        <taxon>Lophotrochozoa</taxon>
        <taxon>Mollusca</taxon>
        <taxon>Gastropoda</taxon>
        <taxon>Heterobranchia</taxon>
        <taxon>Euthyneura</taxon>
        <taxon>Panpulmonata</taxon>
        <taxon>Sacoglossa</taxon>
        <taxon>Placobranchoidea</taxon>
        <taxon>Plakobranchidae</taxon>
        <taxon>Plakobranchus</taxon>
    </lineage>
</organism>
<dbReference type="Gene3D" id="1.10.287.110">
    <property type="entry name" value="DnaJ domain"/>
    <property type="match status" value="1"/>
</dbReference>
<evidence type="ECO:0000256" key="7">
    <source>
        <dbReference type="SAM" id="MobiDB-lite"/>
    </source>
</evidence>
<dbReference type="SMART" id="SM00717">
    <property type="entry name" value="SANT"/>
    <property type="match status" value="1"/>
</dbReference>
<dbReference type="Pfam" id="PF00226">
    <property type="entry name" value="DnaJ"/>
    <property type="match status" value="1"/>
</dbReference>
<protein>
    <submittedName>
        <fullName evidence="12">Dnaj-like protein subfamily c member 1</fullName>
    </submittedName>
</protein>
<dbReference type="InterPro" id="IPR001623">
    <property type="entry name" value="DnaJ_domain"/>
</dbReference>
<keyword evidence="6" id="KW-0175">Coiled coil</keyword>
<evidence type="ECO:0000259" key="11">
    <source>
        <dbReference type="PROSITE" id="PS50090"/>
    </source>
</evidence>
<feature type="signal peptide" evidence="9">
    <location>
        <begin position="1"/>
        <end position="21"/>
    </location>
</feature>
<evidence type="ECO:0000256" key="6">
    <source>
        <dbReference type="SAM" id="Coils"/>
    </source>
</evidence>
<dbReference type="PROSITE" id="PS00636">
    <property type="entry name" value="DNAJ_1"/>
    <property type="match status" value="1"/>
</dbReference>
<dbReference type="CDD" id="cd00167">
    <property type="entry name" value="SANT"/>
    <property type="match status" value="1"/>
</dbReference>
<evidence type="ECO:0000256" key="9">
    <source>
        <dbReference type="SAM" id="SignalP"/>
    </source>
</evidence>
<dbReference type="Pfam" id="PF23082">
    <property type="entry name" value="Myb_DNA-binding_2"/>
    <property type="match status" value="1"/>
</dbReference>
<evidence type="ECO:0000256" key="2">
    <source>
        <dbReference type="ARBA" id="ARBA00022729"/>
    </source>
</evidence>
<feature type="domain" description="J" evidence="10">
    <location>
        <begin position="39"/>
        <end position="103"/>
    </location>
</feature>
<dbReference type="PROSITE" id="PS50090">
    <property type="entry name" value="MYB_LIKE"/>
    <property type="match status" value="1"/>
</dbReference>
<evidence type="ECO:0000256" key="1">
    <source>
        <dbReference type="ARBA" id="ARBA00022692"/>
    </source>
</evidence>
<keyword evidence="3 8" id="KW-1133">Transmembrane helix</keyword>
<dbReference type="PANTHER" id="PTHR44653:SF2">
    <property type="entry name" value="DNAJ HOMOLOG SUBFAMILY C MEMBER 1"/>
    <property type="match status" value="1"/>
</dbReference>
<feature type="transmembrane region" description="Helical" evidence="8">
    <location>
        <begin position="128"/>
        <end position="148"/>
    </location>
</feature>
<keyword evidence="1 8" id="KW-0812">Transmembrane</keyword>
<feature type="chain" id="PRO_5043898656" evidence="9">
    <location>
        <begin position="22"/>
        <end position="435"/>
    </location>
</feature>
<evidence type="ECO:0000313" key="12">
    <source>
        <dbReference type="EMBL" id="GFN90663.1"/>
    </source>
</evidence>
<dbReference type="EMBL" id="BLXT01002056">
    <property type="protein sequence ID" value="GFN90663.1"/>
    <property type="molecule type" value="Genomic_DNA"/>
</dbReference>
<evidence type="ECO:0000256" key="8">
    <source>
        <dbReference type="SAM" id="Phobius"/>
    </source>
</evidence>
<comment type="subcellular location">
    <subcellularLocation>
        <location evidence="5">Endomembrane system</location>
        <topology evidence="5">Single-pass membrane protein</topology>
    </subcellularLocation>
</comment>
<evidence type="ECO:0000256" key="4">
    <source>
        <dbReference type="ARBA" id="ARBA00023136"/>
    </source>
</evidence>
<dbReference type="PROSITE" id="PS50076">
    <property type="entry name" value="DNAJ_2"/>
    <property type="match status" value="1"/>
</dbReference>
<dbReference type="Gene3D" id="1.10.10.60">
    <property type="entry name" value="Homeodomain-like"/>
    <property type="match status" value="1"/>
</dbReference>
<reference evidence="12 13" key="1">
    <citation type="journal article" date="2021" name="Elife">
        <title>Chloroplast acquisition without the gene transfer in kleptoplastic sea slugs, Plakobranchus ocellatus.</title>
        <authorList>
            <person name="Maeda T."/>
            <person name="Takahashi S."/>
            <person name="Yoshida T."/>
            <person name="Shimamura S."/>
            <person name="Takaki Y."/>
            <person name="Nagai Y."/>
            <person name="Toyoda A."/>
            <person name="Suzuki Y."/>
            <person name="Arimoto A."/>
            <person name="Ishii H."/>
            <person name="Satoh N."/>
            <person name="Nishiyama T."/>
            <person name="Hasebe M."/>
            <person name="Maruyama T."/>
            <person name="Minagawa J."/>
            <person name="Obokata J."/>
            <person name="Shigenobu S."/>
        </authorList>
    </citation>
    <scope>NUCLEOTIDE SEQUENCE [LARGE SCALE GENOMIC DNA]</scope>
</reference>